<dbReference type="RefSeq" id="WP_173763597.1">
    <property type="nucleotide sequence ID" value="NZ_CP048836.1"/>
</dbReference>
<evidence type="ECO:0000313" key="4">
    <source>
        <dbReference type="Proteomes" id="UP000501991"/>
    </source>
</evidence>
<evidence type="ECO:0000256" key="1">
    <source>
        <dbReference type="SAM" id="MobiDB-lite"/>
    </source>
</evidence>
<gene>
    <name evidence="3" type="ORF">G3580_01570</name>
</gene>
<reference evidence="3 4" key="1">
    <citation type="submission" date="2020-02" db="EMBL/GenBank/DDBJ databases">
        <title>Nitrogenibacter mangrovi gen. nov., sp. nov. isolated from mangrove sediment, a denitrifying betaproteobacterium.</title>
        <authorList>
            <person name="Liao H."/>
            <person name="Tian Y."/>
        </authorList>
    </citation>
    <scope>NUCLEOTIDE SEQUENCE [LARGE SCALE GENOMIC DNA]</scope>
    <source>
        <strain evidence="3 4">M9-3-2</strain>
    </source>
</reference>
<sequence>MKTFLATSILALSGFAASSALADHNSKWGEGTALDPIGVHDARIDTLALDDTDTFMGGRFAEHGPGLVEPAQRGGRPDTIAVEGGGAGSRGAGAGR</sequence>
<keyword evidence="4" id="KW-1185">Reference proteome</keyword>
<evidence type="ECO:0000256" key="2">
    <source>
        <dbReference type="SAM" id="SignalP"/>
    </source>
</evidence>
<dbReference type="EMBL" id="CP048836">
    <property type="protein sequence ID" value="QID16429.1"/>
    <property type="molecule type" value="Genomic_DNA"/>
</dbReference>
<name>A0A6C1B0A5_9RHOO</name>
<feature type="chain" id="PRO_5025670741" evidence="2">
    <location>
        <begin position="23"/>
        <end position="96"/>
    </location>
</feature>
<dbReference type="Proteomes" id="UP000501991">
    <property type="component" value="Chromosome"/>
</dbReference>
<feature type="region of interest" description="Disordered" evidence="1">
    <location>
        <begin position="63"/>
        <end position="96"/>
    </location>
</feature>
<accession>A0A6C1B0A5</accession>
<protein>
    <submittedName>
        <fullName evidence="3">Uncharacterized protein</fullName>
    </submittedName>
</protein>
<feature type="signal peptide" evidence="2">
    <location>
        <begin position="1"/>
        <end position="22"/>
    </location>
</feature>
<organism evidence="3 4">
    <name type="scientific">Nitrogeniibacter mangrovi</name>
    <dbReference type="NCBI Taxonomy" id="2016596"/>
    <lineage>
        <taxon>Bacteria</taxon>
        <taxon>Pseudomonadati</taxon>
        <taxon>Pseudomonadota</taxon>
        <taxon>Betaproteobacteria</taxon>
        <taxon>Rhodocyclales</taxon>
        <taxon>Zoogloeaceae</taxon>
        <taxon>Nitrogeniibacter</taxon>
    </lineage>
</organism>
<dbReference type="KEGG" id="azq:G3580_01570"/>
<evidence type="ECO:0000313" key="3">
    <source>
        <dbReference type="EMBL" id="QID16429.1"/>
    </source>
</evidence>
<dbReference type="AlphaFoldDB" id="A0A6C1B0A5"/>
<proteinExistence type="predicted"/>
<keyword evidence="2" id="KW-0732">Signal</keyword>
<feature type="compositionally biased region" description="Gly residues" evidence="1">
    <location>
        <begin position="83"/>
        <end position="96"/>
    </location>
</feature>